<name>A0A545V3H4_9HYPO</name>
<dbReference type="AlphaFoldDB" id="A0A545V3H4"/>
<dbReference type="Proteomes" id="UP000315783">
    <property type="component" value="Unassembled WGS sequence"/>
</dbReference>
<evidence type="ECO:0000313" key="2">
    <source>
        <dbReference type="Proteomes" id="UP000315783"/>
    </source>
</evidence>
<sequence>MADAGSESRVVKSPGKLAIHPATLVCSLRVTLASDDEPTSLLQYSVPSWHSPKPVRPLQGKQGAAGRELIPARGGVLYLASDPRQPSLNFRSPPCPLALFFLFFPCVSLLFARLRQLSCDYRPLRATPPKRIQYTRRQPQALGHPLYGQNAMNINFKESMHVNQKKAVCLKMLWLAVRCSCALPSKWLCATSTSQLVARHFDSDVTYVMFCGLYRFQSDIDGRIRDQGRGGGTIFSCARHIQLWAVQSTMSMMNPNPHRTGIISCSPLLLLCLIPLSRMSYCQ</sequence>
<accession>A0A545V3H4</accession>
<organism evidence="1 2">
    <name type="scientific">Cordyceps javanica</name>
    <dbReference type="NCBI Taxonomy" id="43265"/>
    <lineage>
        <taxon>Eukaryota</taxon>
        <taxon>Fungi</taxon>
        <taxon>Dikarya</taxon>
        <taxon>Ascomycota</taxon>
        <taxon>Pezizomycotina</taxon>
        <taxon>Sordariomycetes</taxon>
        <taxon>Hypocreomycetidae</taxon>
        <taxon>Hypocreales</taxon>
        <taxon>Cordycipitaceae</taxon>
        <taxon>Cordyceps</taxon>
    </lineage>
</organism>
<keyword evidence="2" id="KW-1185">Reference proteome</keyword>
<protein>
    <submittedName>
        <fullName evidence="1">Uncharacterized protein</fullName>
    </submittedName>
</protein>
<proteinExistence type="predicted"/>
<evidence type="ECO:0000313" key="1">
    <source>
        <dbReference type="EMBL" id="TQV96261.1"/>
    </source>
</evidence>
<reference evidence="1 2" key="1">
    <citation type="journal article" date="2019" name="Appl. Microbiol. Biotechnol.">
        <title>Genome sequence of Isaria javanica and comparative genome analysis insights into family S53 peptidase evolution in fungal entomopathogens.</title>
        <authorList>
            <person name="Lin R."/>
            <person name="Zhang X."/>
            <person name="Xin B."/>
            <person name="Zou M."/>
            <person name="Gao Y."/>
            <person name="Qin F."/>
            <person name="Hu Q."/>
            <person name="Xie B."/>
            <person name="Cheng X."/>
        </authorList>
    </citation>
    <scope>NUCLEOTIDE SEQUENCE [LARGE SCALE GENOMIC DNA]</scope>
    <source>
        <strain evidence="1 2">IJ1G</strain>
    </source>
</reference>
<dbReference type="EMBL" id="SPUK01000006">
    <property type="protein sequence ID" value="TQV96261.1"/>
    <property type="molecule type" value="Genomic_DNA"/>
</dbReference>
<gene>
    <name evidence="1" type="ORF">IF1G_04844</name>
</gene>
<comment type="caution">
    <text evidence="1">The sequence shown here is derived from an EMBL/GenBank/DDBJ whole genome shotgun (WGS) entry which is preliminary data.</text>
</comment>